<dbReference type="InterPro" id="IPR001254">
    <property type="entry name" value="Trypsin_dom"/>
</dbReference>
<dbReference type="AlphaFoldDB" id="A0A6P8FIL4"/>
<dbReference type="EC" id="3.4.21.36" evidence="13"/>
<dbReference type="Proteomes" id="UP000515152">
    <property type="component" value="Chromosome 5"/>
</dbReference>
<name>A0A6P8FIL4_CLUHA</name>
<evidence type="ECO:0000256" key="5">
    <source>
        <dbReference type="ARBA" id="ARBA00022723"/>
    </source>
</evidence>
<dbReference type="PROSITE" id="PS50240">
    <property type="entry name" value="TRYPSIN_DOM"/>
    <property type="match status" value="2"/>
</dbReference>
<evidence type="ECO:0000256" key="7">
    <source>
        <dbReference type="ARBA" id="ARBA00022801"/>
    </source>
</evidence>
<evidence type="ECO:0000256" key="10">
    <source>
        <dbReference type="ARBA" id="ARBA00023145"/>
    </source>
</evidence>
<dbReference type="SMART" id="SM00020">
    <property type="entry name" value="Tryp_SPc"/>
    <property type="match status" value="2"/>
</dbReference>
<dbReference type="GO" id="GO:0004252">
    <property type="term" value="F:serine-type endopeptidase activity"/>
    <property type="evidence" value="ECO:0007669"/>
    <property type="project" value="UniProtKB-EC"/>
</dbReference>
<dbReference type="InterPro" id="IPR009003">
    <property type="entry name" value="Peptidase_S1_PA"/>
</dbReference>
<evidence type="ECO:0000313" key="18">
    <source>
        <dbReference type="RefSeq" id="XP_031423047.1"/>
    </source>
</evidence>
<evidence type="ECO:0000256" key="2">
    <source>
        <dbReference type="ARBA" id="ARBA00004613"/>
    </source>
</evidence>
<feature type="domain" description="Peptidase S1" evidence="16">
    <location>
        <begin position="284"/>
        <end position="522"/>
    </location>
</feature>
<dbReference type="InterPro" id="IPR001314">
    <property type="entry name" value="Peptidase_S1A"/>
</dbReference>
<dbReference type="Gene3D" id="2.40.10.10">
    <property type="entry name" value="Trypsin-like serine proteases"/>
    <property type="match status" value="4"/>
</dbReference>
<dbReference type="PANTHER" id="PTHR24257">
    <property type="entry name" value="CHYMOTRYPSIN-LIKE ELASTASE FAMILY MEMBER"/>
    <property type="match status" value="1"/>
</dbReference>
<evidence type="ECO:0000259" key="16">
    <source>
        <dbReference type="PROSITE" id="PS50240"/>
    </source>
</evidence>
<comment type="cofactor">
    <cofactor evidence="1">
        <name>Ca(2+)</name>
        <dbReference type="ChEBI" id="CHEBI:29108"/>
    </cofactor>
</comment>
<comment type="subcellular location">
    <subcellularLocation>
        <location evidence="2">Secreted</location>
    </subcellularLocation>
</comment>
<evidence type="ECO:0000256" key="3">
    <source>
        <dbReference type="ARBA" id="ARBA00022525"/>
    </source>
</evidence>
<comment type="catalytic activity">
    <reaction evidence="12">
        <text>Hydrolysis of proteins, including elastin. Preferential cleavage: Ala-|-Xaa.</text>
        <dbReference type="EC" id="3.4.21.36"/>
    </reaction>
</comment>
<dbReference type="FunFam" id="2.40.10.10:FF:000004">
    <property type="entry name" value="Tryptase gamma 1"/>
    <property type="match status" value="1"/>
</dbReference>
<gene>
    <name evidence="18" type="primary">LOC105897923</name>
</gene>
<dbReference type="Pfam" id="PF00089">
    <property type="entry name" value="Trypsin"/>
    <property type="match status" value="2"/>
</dbReference>
<organism evidence="17 18">
    <name type="scientific">Clupea harengus</name>
    <name type="common">Atlantic herring</name>
    <dbReference type="NCBI Taxonomy" id="7950"/>
    <lineage>
        <taxon>Eukaryota</taxon>
        <taxon>Metazoa</taxon>
        <taxon>Chordata</taxon>
        <taxon>Craniata</taxon>
        <taxon>Vertebrata</taxon>
        <taxon>Euteleostomi</taxon>
        <taxon>Actinopterygii</taxon>
        <taxon>Neopterygii</taxon>
        <taxon>Teleostei</taxon>
        <taxon>Clupei</taxon>
        <taxon>Clupeiformes</taxon>
        <taxon>Clupeoidei</taxon>
        <taxon>Clupeidae</taxon>
        <taxon>Clupea</taxon>
    </lineage>
</organism>
<dbReference type="PRINTS" id="PR00722">
    <property type="entry name" value="CHYMOTRYPSIN"/>
</dbReference>
<evidence type="ECO:0000313" key="17">
    <source>
        <dbReference type="Proteomes" id="UP000515152"/>
    </source>
</evidence>
<dbReference type="FunFam" id="2.40.10.10:FF:000003">
    <property type="entry name" value="Transmembrane serine protease 3"/>
    <property type="match status" value="1"/>
</dbReference>
<keyword evidence="10" id="KW-0865">Zymogen</keyword>
<dbReference type="PROSITE" id="PS00135">
    <property type="entry name" value="TRYPSIN_SER"/>
    <property type="match status" value="1"/>
</dbReference>
<keyword evidence="7 14" id="KW-0378">Hydrolase</keyword>
<protein>
    <recommendedName>
        <fullName evidence="13">pancreatic elastase</fullName>
        <ecNumber evidence="13">3.4.21.36</ecNumber>
    </recommendedName>
</protein>
<keyword evidence="17" id="KW-1185">Reference proteome</keyword>
<dbReference type="GO" id="GO:0046872">
    <property type="term" value="F:metal ion binding"/>
    <property type="evidence" value="ECO:0007669"/>
    <property type="project" value="UniProtKB-KW"/>
</dbReference>
<dbReference type="RefSeq" id="XP_031423047.1">
    <property type="nucleotide sequence ID" value="XM_031567187.1"/>
</dbReference>
<keyword evidence="5" id="KW-0479">Metal-binding</keyword>
<dbReference type="GO" id="GO:0005615">
    <property type="term" value="C:extracellular space"/>
    <property type="evidence" value="ECO:0007669"/>
    <property type="project" value="TreeGrafter"/>
</dbReference>
<dbReference type="InterPro" id="IPR018114">
    <property type="entry name" value="TRYPSIN_HIS"/>
</dbReference>
<evidence type="ECO:0000256" key="9">
    <source>
        <dbReference type="ARBA" id="ARBA00022837"/>
    </source>
</evidence>
<evidence type="ECO:0000256" key="11">
    <source>
        <dbReference type="ARBA" id="ARBA00023157"/>
    </source>
</evidence>
<keyword evidence="3" id="KW-0964">Secreted</keyword>
<keyword evidence="8 14" id="KW-0720">Serine protease</keyword>
<dbReference type="InterPro" id="IPR050850">
    <property type="entry name" value="Peptidase_S1_Elastase_sf"/>
</dbReference>
<sequence>MLRFVLLIVLASLVLAEMPQIVPRYLEDGAEERVVGGEVAHRGSWPWQISLQYKSGNGYRHTCGGTLVQRGWVMTAAHCVDTPRTWRVVLGDNDFNTNAGTEQVREVSEVFSHSNWDSSNVAAGYDIALLRLSKDATLNPYVLLGALPTPDEVLPHDHPCHITGWGLTATGGEISTQLKQAFLPVVDHETCSSGSWWGSTVQDTMVCAGGGSDTGCNGDSGGPLNCKVEGKYVVHGVASFVSSQGCNTEMKPTVFTRVSAYLGWMEQVLSQEALSFLEDLAERDVGGEVALPHSWPWQASVQVSNPRGSPFKHMCGGVVLNKKWILTAAHCVETDELRRIVLGDHNLTDYGGQEIYKTVGQVYLHPEWNSTRVDDGCDIALLRLHTDAAINKYVQPATLPKPGDELSKKTTCYVTGWGMTKASGEMSMLLKQVYLPLVDSKKCSSKDYWGTTVKDTMVCAGEGDSANCQGDSGGPLNCVVNGRPVVYGITSFVSARGCSQPTKPTVFTHVSAFSEWIESVRQRTQRCLCGKCMDDLVL</sequence>
<evidence type="ECO:0000256" key="8">
    <source>
        <dbReference type="ARBA" id="ARBA00022825"/>
    </source>
</evidence>
<dbReference type="SUPFAM" id="SSF50494">
    <property type="entry name" value="Trypsin-like serine proteases"/>
    <property type="match status" value="2"/>
</dbReference>
<evidence type="ECO:0000256" key="4">
    <source>
        <dbReference type="ARBA" id="ARBA00022670"/>
    </source>
</evidence>
<keyword evidence="9" id="KW-0106">Calcium</keyword>
<evidence type="ECO:0000256" key="6">
    <source>
        <dbReference type="ARBA" id="ARBA00022729"/>
    </source>
</evidence>
<evidence type="ECO:0000256" key="1">
    <source>
        <dbReference type="ARBA" id="ARBA00001913"/>
    </source>
</evidence>
<keyword evidence="11" id="KW-1015">Disulfide bond</keyword>
<dbReference type="InterPro" id="IPR043504">
    <property type="entry name" value="Peptidase_S1_PA_chymotrypsin"/>
</dbReference>
<dbReference type="InterPro" id="IPR033116">
    <property type="entry name" value="TRYPSIN_SER"/>
</dbReference>
<dbReference type="GO" id="GO:0006508">
    <property type="term" value="P:proteolysis"/>
    <property type="evidence" value="ECO:0007669"/>
    <property type="project" value="UniProtKB-KW"/>
</dbReference>
<keyword evidence="6 15" id="KW-0732">Signal</keyword>
<evidence type="ECO:0000256" key="13">
    <source>
        <dbReference type="ARBA" id="ARBA00039015"/>
    </source>
</evidence>
<evidence type="ECO:0000256" key="12">
    <source>
        <dbReference type="ARBA" id="ARBA00036864"/>
    </source>
</evidence>
<evidence type="ECO:0000256" key="15">
    <source>
        <dbReference type="SAM" id="SignalP"/>
    </source>
</evidence>
<feature type="chain" id="PRO_5028146679" description="pancreatic elastase" evidence="15">
    <location>
        <begin position="17"/>
        <end position="538"/>
    </location>
</feature>
<accession>A0A6P8FIL4</accession>
<feature type="domain" description="Peptidase S1" evidence="16">
    <location>
        <begin position="34"/>
        <end position="270"/>
    </location>
</feature>
<dbReference type="PANTHER" id="PTHR24257:SF0">
    <property type="entry name" value="CHYMOTRYPSIN-LIKE ELASTASE FAMILY MEMBER 1"/>
    <property type="match status" value="1"/>
</dbReference>
<proteinExistence type="predicted"/>
<feature type="signal peptide" evidence="15">
    <location>
        <begin position="1"/>
        <end position="16"/>
    </location>
</feature>
<keyword evidence="4 14" id="KW-0645">Protease</keyword>
<dbReference type="FunFam" id="2.40.10.10:FF:000017">
    <property type="entry name" value="Chymotrypsin-like elastase family member 1"/>
    <property type="match status" value="1"/>
</dbReference>
<dbReference type="OrthoDB" id="10061449at2759"/>
<evidence type="ECO:0000256" key="14">
    <source>
        <dbReference type="RuleBase" id="RU363034"/>
    </source>
</evidence>
<dbReference type="GeneID" id="105897923"/>
<dbReference type="CDD" id="cd00190">
    <property type="entry name" value="Tryp_SPc"/>
    <property type="match status" value="2"/>
</dbReference>
<reference evidence="18" key="1">
    <citation type="submission" date="2025-08" db="UniProtKB">
        <authorList>
            <consortium name="RefSeq"/>
        </authorList>
    </citation>
    <scope>IDENTIFICATION</scope>
</reference>
<dbReference type="PROSITE" id="PS00134">
    <property type="entry name" value="TRYPSIN_HIS"/>
    <property type="match status" value="2"/>
</dbReference>
<dbReference type="KEGG" id="char:105897923"/>